<dbReference type="CDD" id="cd14752">
    <property type="entry name" value="GH31_N"/>
    <property type="match status" value="1"/>
</dbReference>
<dbReference type="InterPro" id="IPR000322">
    <property type="entry name" value="Glyco_hydro_31_TIM"/>
</dbReference>
<dbReference type="InterPro" id="IPR017853">
    <property type="entry name" value="GH"/>
</dbReference>
<dbReference type="SUPFAM" id="SSF74650">
    <property type="entry name" value="Galactose mutarotase-like"/>
    <property type="match status" value="1"/>
</dbReference>
<dbReference type="GO" id="GO:0030246">
    <property type="term" value="F:carbohydrate binding"/>
    <property type="evidence" value="ECO:0007669"/>
    <property type="project" value="InterPro"/>
</dbReference>
<dbReference type="InterPro" id="IPR048395">
    <property type="entry name" value="Glyco_hydro_31_C"/>
</dbReference>
<comment type="similarity">
    <text evidence="1 2">Belongs to the glycosyl hydrolase 31 family.</text>
</comment>
<dbReference type="Proteomes" id="UP000017559">
    <property type="component" value="Unassembled WGS sequence"/>
</dbReference>
<dbReference type="SUPFAM" id="SSF51445">
    <property type="entry name" value="(Trans)glycosidases"/>
    <property type="match status" value="1"/>
</dbReference>
<reference evidence="6 7" key="1">
    <citation type="journal article" date="2014" name="BMC Genomics">
        <title>Genome and secretome analysis of the hemibiotrophic fungal pathogen, Moniliophthora roreri, which causes frosty pod rot disease of cacao: mechanisms of the biotrophic and necrotrophic phases.</title>
        <authorList>
            <person name="Meinhardt L.W."/>
            <person name="Costa G.G.L."/>
            <person name="Thomazella D.P.T."/>
            <person name="Teixeira P.J.P.L."/>
            <person name="Carazzolle M.F."/>
            <person name="Schuster S.C."/>
            <person name="Carlson J.E."/>
            <person name="Guiltinan M.J."/>
            <person name="Mieczkowski P."/>
            <person name="Farmer A."/>
            <person name="Ramaraj T."/>
            <person name="Crozier J."/>
            <person name="Davis R.E."/>
            <person name="Shao J."/>
            <person name="Melnick R.L."/>
            <person name="Pereira G.A.G."/>
            <person name="Bailey B.A."/>
        </authorList>
    </citation>
    <scope>NUCLEOTIDE SEQUENCE [LARGE SCALE GENOMIC DNA]</scope>
    <source>
        <strain evidence="6 7">MCA 2997</strain>
    </source>
</reference>
<evidence type="ECO:0000256" key="3">
    <source>
        <dbReference type="SAM" id="SignalP"/>
    </source>
</evidence>
<evidence type="ECO:0000313" key="7">
    <source>
        <dbReference type="Proteomes" id="UP000017559"/>
    </source>
</evidence>
<keyword evidence="3" id="KW-0732">Signal</keyword>
<dbReference type="STRING" id="1381753.V2YGH2"/>
<name>V2YGH2_MONRO</name>
<dbReference type="OrthoDB" id="10070917at2759"/>
<keyword evidence="2 6" id="KW-0378">Hydrolase</keyword>
<evidence type="ECO:0000259" key="5">
    <source>
        <dbReference type="Pfam" id="PF21365"/>
    </source>
</evidence>
<dbReference type="EMBL" id="AWSO01000405">
    <property type="protein sequence ID" value="ESK90799.1"/>
    <property type="molecule type" value="Genomic_DNA"/>
</dbReference>
<comment type="caution">
    <text evidence="6">The sequence shown here is derived from an EMBL/GenBank/DDBJ whole genome shotgun (WGS) entry which is preliminary data.</text>
</comment>
<dbReference type="InterPro" id="IPR051816">
    <property type="entry name" value="Glycosyl_Hydrolase_31"/>
</dbReference>
<evidence type="ECO:0000256" key="1">
    <source>
        <dbReference type="ARBA" id="ARBA00007806"/>
    </source>
</evidence>
<dbReference type="PANTHER" id="PTHR43863">
    <property type="entry name" value="HYDROLASE, PUTATIVE (AFU_ORTHOLOGUE AFUA_1G03140)-RELATED"/>
    <property type="match status" value="1"/>
</dbReference>
<evidence type="ECO:0000313" key="6">
    <source>
        <dbReference type="EMBL" id="ESK90799.1"/>
    </source>
</evidence>
<dbReference type="InterPro" id="IPR011013">
    <property type="entry name" value="Gal_mutarotase_sf_dom"/>
</dbReference>
<accession>V2YGH2</accession>
<keyword evidence="7" id="KW-1185">Reference proteome</keyword>
<dbReference type="GO" id="GO:0004553">
    <property type="term" value="F:hydrolase activity, hydrolyzing O-glycosyl compounds"/>
    <property type="evidence" value="ECO:0007669"/>
    <property type="project" value="InterPro"/>
</dbReference>
<feature type="domain" description="Glycosyl hydrolase family 31 C-terminal" evidence="5">
    <location>
        <begin position="642"/>
        <end position="741"/>
    </location>
</feature>
<dbReference type="Pfam" id="PF01055">
    <property type="entry name" value="Glyco_hydro_31_2nd"/>
    <property type="match status" value="1"/>
</dbReference>
<gene>
    <name evidence="6" type="ORF">Moror_4036</name>
</gene>
<dbReference type="InterPro" id="IPR013780">
    <property type="entry name" value="Glyco_hydro_b"/>
</dbReference>
<dbReference type="GO" id="GO:0005975">
    <property type="term" value="P:carbohydrate metabolic process"/>
    <property type="evidence" value="ECO:0007669"/>
    <property type="project" value="InterPro"/>
</dbReference>
<keyword evidence="2" id="KW-0326">Glycosidase</keyword>
<evidence type="ECO:0000259" key="4">
    <source>
        <dbReference type="Pfam" id="PF01055"/>
    </source>
</evidence>
<feature type="chain" id="PRO_5004714755" evidence="3">
    <location>
        <begin position="20"/>
        <end position="753"/>
    </location>
</feature>
<organism evidence="6 7">
    <name type="scientific">Moniliophthora roreri (strain MCA 2997)</name>
    <name type="common">Cocoa frosty pod rot fungus</name>
    <name type="synonym">Crinipellis roreri</name>
    <dbReference type="NCBI Taxonomy" id="1381753"/>
    <lineage>
        <taxon>Eukaryota</taxon>
        <taxon>Fungi</taxon>
        <taxon>Dikarya</taxon>
        <taxon>Basidiomycota</taxon>
        <taxon>Agaricomycotina</taxon>
        <taxon>Agaricomycetes</taxon>
        <taxon>Agaricomycetidae</taxon>
        <taxon>Agaricales</taxon>
        <taxon>Marasmiineae</taxon>
        <taxon>Marasmiaceae</taxon>
        <taxon>Moniliophthora</taxon>
    </lineage>
</organism>
<dbReference type="HOGENOM" id="CLU_000631_7_3_1"/>
<dbReference type="SUPFAM" id="SSF51011">
    <property type="entry name" value="Glycosyl hydrolase domain"/>
    <property type="match status" value="1"/>
</dbReference>
<dbReference type="PANTHER" id="PTHR43863:SF2">
    <property type="entry name" value="MALTASE-GLUCOAMYLASE"/>
    <property type="match status" value="1"/>
</dbReference>
<protein>
    <submittedName>
        <fullName evidence="6">Glycoside hydrolase family 31</fullName>
    </submittedName>
</protein>
<evidence type="ECO:0000256" key="2">
    <source>
        <dbReference type="RuleBase" id="RU361185"/>
    </source>
</evidence>
<dbReference type="Gene3D" id="3.20.20.80">
    <property type="entry name" value="Glycosidases"/>
    <property type="match status" value="1"/>
</dbReference>
<feature type="domain" description="Glycoside hydrolase family 31 TIM barrel" evidence="4">
    <location>
        <begin position="257"/>
        <end position="567"/>
    </location>
</feature>
<sequence length="753" mass="84137">MSTLLLWGVVTVLGSVVAADYFQPNSTGVKLQNGYERVYIQPFGNHAFRVRASIMRDPTGNEWSALLDPPLEGPGGNQGLNHDTTLPYQSSFTIRNGDLAANIQNGTISFHRVEGNGTTTLLTGEYVDTKTLLPRYYFQDFRSSGFEAWFSFSSEEDEQFYGTGQQACCNDHSVNKKGQVVDLMNYNSHVTMPVYMSNKGYLQYFNMPGQGRIEFGHQRTRFVASEATVVDYWITTAPPGDYDALQQQFTAVTGRQPTPPDFALGYQQSKLRYYNQTQVEDLAQRFHDEQVNISLIVIDFFAWKFQGDWSFDESVWPDPAAMAKRVKDLTGAELMVSLWPSVEDKSVNYLTLQHGGLLATTRDGTGIHDSFEGVYTRLVDSTNPEAREFLWKRLNDSYFSKGIHNFWIDQADGGTLGEPYQNNGQDLIRGIPYSRTFAQYFIGTQEASGKLYPWFHQQAIDEGFQNLTSSGPGLPTSCQYLSLTRSTFVGGQRFCSYLWSGDTDSRFDVLLQQVTAGVSVAASGISAWTLDIGGFAGLNIDTEEGKELFVRWFALGTFLPFMRVHGYAHLATIPTVLRISYALSTRSCNAPRTSTLPHANPCPNEPWSYGDDNFVVTKKYIALRYQLIPYIKKLFQDLQATGKSIMRPLYHDFSSSDPFVANATRFNEPAIVHQFMLGQRLLVAPVGELGVTAKEVYLPVVSDKLGVSGATWKHWWTDEDFGSGGKFVNVSAPLDAIPVFYLGSKADILNGSV</sequence>
<dbReference type="AlphaFoldDB" id="V2YGH2"/>
<dbReference type="Gene3D" id="2.60.40.1760">
    <property type="entry name" value="glycosyl hydrolase (family 31)"/>
    <property type="match status" value="1"/>
</dbReference>
<dbReference type="Gene3D" id="2.60.40.1180">
    <property type="entry name" value="Golgi alpha-mannosidase II"/>
    <property type="match status" value="1"/>
</dbReference>
<dbReference type="KEGG" id="mrr:Moror_4036"/>
<dbReference type="Pfam" id="PF21365">
    <property type="entry name" value="Glyco_hydro_31_3rd"/>
    <property type="match status" value="1"/>
</dbReference>
<feature type="signal peptide" evidence="3">
    <location>
        <begin position="1"/>
        <end position="19"/>
    </location>
</feature>
<proteinExistence type="inferred from homology"/>